<reference evidence="11" key="2">
    <citation type="submission" date="2010-05" db="EMBL/GenBank/DDBJ databases">
        <title>The genome sequence of Magnaporthe poae strain ATCC 64411.</title>
        <authorList>
            <person name="Ma L.-J."/>
            <person name="Dead R."/>
            <person name="Young S."/>
            <person name="Zeng Q."/>
            <person name="Koehrsen M."/>
            <person name="Alvarado L."/>
            <person name="Berlin A."/>
            <person name="Chapman S.B."/>
            <person name="Chen Z."/>
            <person name="Freedman E."/>
            <person name="Gellesch M."/>
            <person name="Goldberg J."/>
            <person name="Griggs A."/>
            <person name="Gujja S."/>
            <person name="Heilman E.R."/>
            <person name="Heiman D."/>
            <person name="Hepburn T."/>
            <person name="Howarth C."/>
            <person name="Jen D."/>
            <person name="Larson L."/>
            <person name="Mehta T."/>
            <person name="Neiman D."/>
            <person name="Pearson M."/>
            <person name="Roberts A."/>
            <person name="Saif S."/>
            <person name="Shea T."/>
            <person name="Shenoy N."/>
            <person name="Sisk P."/>
            <person name="Stolte C."/>
            <person name="Sykes S."/>
            <person name="Walk T."/>
            <person name="White J."/>
            <person name="Yandava C."/>
            <person name="Haas B."/>
            <person name="Nusbaum C."/>
            <person name="Birren B."/>
        </authorList>
    </citation>
    <scope>NUCLEOTIDE SEQUENCE [LARGE SCALE GENOMIC DNA]</scope>
    <source>
        <strain evidence="11">ATCC 64411 / 73-15</strain>
    </source>
</reference>
<evidence type="ECO:0000256" key="6">
    <source>
        <dbReference type="ARBA" id="ARBA00038999"/>
    </source>
</evidence>
<protein>
    <recommendedName>
        <fullName evidence="6">mitogen-activated protein kinase kinase</fullName>
        <ecNumber evidence="6">2.7.12.2</ecNumber>
    </recommendedName>
</protein>
<dbReference type="EnsemblFungi" id="MAPG_10495T0">
    <property type="protein sequence ID" value="MAPG_10495T0"/>
    <property type="gene ID" value="MAPG_10495"/>
</dbReference>
<keyword evidence="4" id="KW-0067">ATP-binding</keyword>
<reference evidence="10" key="5">
    <citation type="submission" date="2015-06" db="UniProtKB">
        <authorList>
            <consortium name="EnsemblFungi"/>
        </authorList>
    </citation>
    <scope>IDENTIFICATION</scope>
    <source>
        <strain evidence="10">ATCC 64411</strain>
    </source>
</reference>
<dbReference type="PROSITE" id="PS50011">
    <property type="entry name" value="PROTEIN_KINASE_DOM"/>
    <property type="match status" value="1"/>
</dbReference>
<dbReference type="PANTHER" id="PTHR48013:SF25">
    <property type="entry name" value="MAP KINASE KINASE PBS2"/>
    <property type="match status" value="1"/>
</dbReference>
<keyword evidence="3" id="KW-0418">Kinase</keyword>
<dbReference type="PANTHER" id="PTHR48013">
    <property type="entry name" value="DUAL SPECIFICITY MITOGEN-ACTIVATED PROTEIN KINASE KINASE 5-RELATED"/>
    <property type="match status" value="1"/>
</dbReference>
<accession>A0A0C4ECR2</accession>
<evidence type="ECO:0000256" key="7">
    <source>
        <dbReference type="SAM" id="MobiDB-lite"/>
    </source>
</evidence>
<evidence type="ECO:0000313" key="9">
    <source>
        <dbReference type="EMBL" id="KLU90643.1"/>
    </source>
</evidence>
<evidence type="ECO:0000313" key="11">
    <source>
        <dbReference type="Proteomes" id="UP000011715"/>
    </source>
</evidence>
<proteinExistence type="inferred from homology"/>
<keyword evidence="11" id="KW-1185">Reference proteome</keyword>
<evidence type="ECO:0000256" key="2">
    <source>
        <dbReference type="ARBA" id="ARBA00022741"/>
    </source>
</evidence>
<reference evidence="10" key="4">
    <citation type="journal article" date="2015" name="G3 (Bethesda)">
        <title>Genome sequences of three phytopathogenic species of the Magnaporthaceae family of fungi.</title>
        <authorList>
            <person name="Okagaki L.H."/>
            <person name="Nunes C.C."/>
            <person name="Sailsbery J."/>
            <person name="Clay B."/>
            <person name="Brown D."/>
            <person name="John T."/>
            <person name="Oh Y."/>
            <person name="Young N."/>
            <person name="Fitzgerald M."/>
            <person name="Haas B.J."/>
            <person name="Zeng Q."/>
            <person name="Young S."/>
            <person name="Adiconis X."/>
            <person name="Fan L."/>
            <person name="Levin J.Z."/>
            <person name="Mitchell T.K."/>
            <person name="Okubara P.A."/>
            <person name="Farman M.L."/>
            <person name="Kohn L.M."/>
            <person name="Birren B."/>
            <person name="Ma L.-J."/>
            <person name="Dean R.A."/>
        </authorList>
    </citation>
    <scope>NUCLEOTIDE SEQUENCE</scope>
    <source>
        <strain evidence="10">ATCC 64411 / 73-15</strain>
    </source>
</reference>
<comment type="similarity">
    <text evidence="5">Belongs to the protein kinase superfamily. STE Ser/Thr protein kinase family. MAP kinase kinase subfamily.</text>
</comment>
<keyword evidence="2" id="KW-0547">Nucleotide-binding</keyword>
<name>A0A0C4ECR2_MAGP6</name>
<evidence type="ECO:0000256" key="3">
    <source>
        <dbReference type="ARBA" id="ARBA00022777"/>
    </source>
</evidence>
<evidence type="ECO:0000259" key="8">
    <source>
        <dbReference type="PROSITE" id="PS50011"/>
    </source>
</evidence>
<dbReference type="GO" id="GO:0005524">
    <property type="term" value="F:ATP binding"/>
    <property type="evidence" value="ECO:0007669"/>
    <property type="project" value="UniProtKB-KW"/>
</dbReference>
<evidence type="ECO:0000256" key="5">
    <source>
        <dbReference type="ARBA" id="ARBA00038035"/>
    </source>
</evidence>
<evidence type="ECO:0000256" key="1">
    <source>
        <dbReference type="ARBA" id="ARBA00022679"/>
    </source>
</evidence>
<dbReference type="GO" id="GO:0071474">
    <property type="term" value="P:cellular hyperosmotic response"/>
    <property type="evidence" value="ECO:0007669"/>
    <property type="project" value="TreeGrafter"/>
</dbReference>
<dbReference type="eggNOG" id="KOG0581">
    <property type="taxonomic scope" value="Eukaryota"/>
</dbReference>
<gene>
    <name evidence="9" type="ORF">MAPG_10495</name>
</gene>
<dbReference type="EC" id="2.7.12.2" evidence="6"/>
<evidence type="ECO:0000313" key="10">
    <source>
        <dbReference type="EnsemblFungi" id="MAPG_10495T0"/>
    </source>
</evidence>
<dbReference type="SUPFAM" id="SSF56112">
    <property type="entry name" value="Protein kinase-like (PK-like)"/>
    <property type="match status" value="1"/>
</dbReference>
<reference evidence="9" key="3">
    <citation type="submission" date="2011-03" db="EMBL/GenBank/DDBJ databases">
        <title>Annotation of Magnaporthe poae ATCC 64411.</title>
        <authorList>
            <person name="Ma L.-J."/>
            <person name="Dead R."/>
            <person name="Young S.K."/>
            <person name="Zeng Q."/>
            <person name="Gargeya S."/>
            <person name="Fitzgerald M."/>
            <person name="Haas B."/>
            <person name="Abouelleil A."/>
            <person name="Alvarado L."/>
            <person name="Arachchi H.M."/>
            <person name="Berlin A."/>
            <person name="Brown A."/>
            <person name="Chapman S.B."/>
            <person name="Chen Z."/>
            <person name="Dunbar C."/>
            <person name="Freedman E."/>
            <person name="Gearin G."/>
            <person name="Gellesch M."/>
            <person name="Goldberg J."/>
            <person name="Griggs A."/>
            <person name="Gujja S."/>
            <person name="Heiman D."/>
            <person name="Howarth C."/>
            <person name="Larson L."/>
            <person name="Lui A."/>
            <person name="MacDonald P.J.P."/>
            <person name="Mehta T."/>
            <person name="Montmayeur A."/>
            <person name="Murphy C."/>
            <person name="Neiman D."/>
            <person name="Pearson M."/>
            <person name="Priest M."/>
            <person name="Roberts A."/>
            <person name="Saif S."/>
            <person name="Shea T."/>
            <person name="Shenoy N."/>
            <person name="Sisk P."/>
            <person name="Stolte C."/>
            <person name="Sykes S."/>
            <person name="Yandava C."/>
            <person name="Wortman J."/>
            <person name="Nusbaum C."/>
            <person name="Birren B."/>
        </authorList>
    </citation>
    <scope>NUCLEOTIDE SEQUENCE</scope>
    <source>
        <strain evidence="9">ATCC 64411</strain>
    </source>
</reference>
<sequence length="381" mass="41627">MVPIWDTVYGGKYVVATPVCSTTHNPSSYFLMRRSSDGFVSATGMVQGPHSRMPEPRRRGRAPVPEVTLDDERRRNRWQTCGSPWTRQWSLPASAVPGAYRRFAPGAHGSDGTYNVQSDIWNLGLAIIECAMGKYPYPPEVSSTISSQLSAIVEGDPPDLPAEGYSATARDFVRSCLNKEPQETAHVSPPPTARAPGAERIPLLPPCCAICLVGRRAGDMHGDERISLRMAGLASGVEPPAQLARRPVNGRAFGRKNQVAINEAIMTKLPSVTPSPSELPSSRRKRLFRGCWWWWWCFGVEASWSEKSRKRRVAAGAKGRNLEFGRRRAPTTTLNTTGQTKPRLLPPVLTTGPTMVFSFLDEPSLTKGDGGTHQQGPGAPG</sequence>
<dbReference type="AlphaFoldDB" id="A0A0C4ECR2"/>
<feature type="domain" description="Protein kinase" evidence="8">
    <location>
        <begin position="1"/>
        <end position="204"/>
    </location>
</feature>
<dbReference type="VEuPathDB" id="FungiDB:MAPG_10495"/>
<reference evidence="9" key="1">
    <citation type="submission" date="2010-05" db="EMBL/GenBank/DDBJ databases">
        <title>The Genome Sequence of Magnaporthe poae strain ATCC 64411.</title>
        <authorList>
            <consortium name="The Broad Institute Genome Sequencing Platform"/>
            <consortium name="Broad Institute Genome Sequencing Center for Infectious Disease"/>
            <person name="Ma L.-J."/>
            <person name="Dead R."/>
            <person name="Young S."/>
            <person name="Zeng Q."/>
            <person name="Koehrsen M."/>
            <person name="Alvarado L."/>
            <person name="Berlin A."/>
            <person name="Chapman S.B."/>
            <person name="Chen Z."/>
            <person name="Freedman E."/>
            <person name="Gellesch M."/>
            <person name="Goldberg J."/>
            <person name="Griggs A."/>
            <person name="Gujja S."/>
            <person name="Heilman E.R."/>
            <person name="Heiman D."/>
            <person name="Hepburn T."/>
            <person name="Howarth C."/>
            <person name="Jen D."/>
            <person name="Larson L."/>
            <person name="Mehta T."/>
            <person name="Neiman D."/>
            <person name="Pearson M."/>
            <person name="Roberts A."/>
            <person name="Saif S."/>
            <person name="Shea T."/>
            <person name="Shenoy N."/>
            <person name="Sisk P."/>
            <person name="Stolte C."/>
            <person name="Sykes S."/>
            <person name="Walk T."/>
            <person name="White J."/>
            <person name="Yandava C."/>
            <person name="Haas B."/>
            <person name="Nusbaum C."/>
            <person name="Birren B."/>
        </authorList>
    </citation>
    <scope>NUCLEOTIDE SEQUENCE</scope>
    <source>
        <strain evidence="9">ATCC 64411</strain>
    </source>
</reference>
<organism evidence="10 11">
    <name type="scientific">Magnaporthiopsis poae (strain ATCC 64411 / 73-15)</name>
    <name type="common">Kentucky bluegrass fungus</name>
    <name type="synonym">Magnaporthe poae</name>
    <dbReference type="NCBI Taxonomy" id="644358"/>
    <lineage>
        <taxon>Eukaryota</taxon>
        <taxon>Fungi</taxon>
        <taxon>Dikarya</taxon>
        <taxon>Ascomycota</taxon>
        <taxon>Pezizomycotina</taxon>
        <taxon>Sordariomycetes</taxon>
        <taxon>Sordariomycetidae</taxon>
        <taxon>Magnaporthales</taxon>
        <taxon>Magnaporthaceae</taxon>
        <taxon>Magnaporthiopsis</taxon>
    </lineage>
</organism>
<keyword evidence="1" id="KW-0808">Transferase</keyword>
<dbReference type="EMBL" id="GL876975">
    <property type="protein sequence ID" value="KLU90643.1"/>
    <property type="molecule type" value="Genomic_DNA"/>
</dbReference>
<dbReference type="Proteomes" id="UP000011715">
    <property type="component" value="Unassembled WGS sequence"/>
</dbReference>
<dbReference type="Gene3D" id="1.10.510.10">
    <property type="entry name" value="Transferase(Phosphotransferase) domain 1"/>
    <property type="match status" value="1"/>
</dbReference>
<dbReference type="EMBL" id="ADBL01002344">
    <property type="status" value="NOT_ANNOTATED_CDS"/>
    <property type="molecule type" value="Genomic_DNA"/>
</dbReference>
<dbReference type="InterPro" id="IPR000719">
    <property type="entry name" value="Prot_kinase_dom"/>
</dbReference>
<dbReference type="GO" id="GO:0004708">
    <property type="term" value="F:MAP kinase kinase activity"/>
    <property type="evidence" value="ECO:0007669"/>
    <property type="project" value="UniProtKB-EC"/>
</dbReference>
<feature type="region of interest" description="Disordered" evidence="7">
    <location>
        <begin position="361"/>
        <end position="381"/>
    </location>
</feature>
<dbReference type="STRING" id="644358.A0A0C4ECR2"/>
<dbReference type="OrthoDB" id="10252354at2759"/>
<evidence type="ECO:0000256" key="4">
    <source>
        <dbReference type="ARBA" id="ARBA00022840"/>
    </source>
</evidence>
<dbReference type="InterPro" id="IPR011009">
    <property type="entry name" value="Kinase-like_dom_sf"/>
</dbReference>